<evidence type="ECO:0000313" key="2">
    <source>
        <dbReference type="EMBL" id="KAF2498393.1"/>
    </source>
</evidence>
<feature type="region of interest" description="Disordered" evidence="1">
    <location>
        <begin position="139"/>
        <end position="162"/>
    </location>
</feature>
<dbReference type="EMBL" id="MU004185">
    <property type="protein sequence ID" value="KAF2498393.1"/>
    <property type="molecule type" value="Genomic_DNA"/>
</dbReference>
<dbReference type="CDD" id="cd00167">
    <property type="entry name" value="SANT"/>
    <property type="match status" value="1"/>
</dbReference>
<proteinExistence type="predicted"/>
<dbReference type="PANTHER" id="PTHR15992">
    <property type="entry name" value="HOLLIDAY JUNCTION RECOGNITION PROTEIN"/>
    <property type="match status" value="1"/>
</dbReference>
<feature type="region of interest" description="Disordered" evidence="1">
    <location>
        <begin position="370"/>
        <end position="465"/>
    </location>
</feature>
<dbReference type="Pfam" id="PF10384">
    <property type="entry name" value="Scm3"/>
    <property type="match status" value="1"/>
</dbReference>
<accession>A0A6A6R3P4</accession>
<dbReference type="InterPro" id="IPR009057">
    <property type="entry name" value="Homeodomain-like_sf"/>
</dbReference>
<sequence>MERPPKRPRIAIIEEPDSSSDLYRDRARNDNRLKGAFENIFLKYTKDFTNVGDEIDLQTGEIVVNNGHISRMRNEQDVGEGEAGAILRAFADDMVGTISDSDDTEGSESGEVVALGLDQGVEMEDTATCDDTIVKATQPTATGESTAHSRMQRPSQVEHTTPLGRQPTEAAAIEALGRGIGMQIAQFIAQWQSSPPVLSSLWSAPPLPQHTPLSRDVSQPLPRSLPPRPVSPQTGSIWAVPDPTAGVRLVRPVSRRFATERRSLPRDNASPHVDSHGEDPEYASDEEDDEEEGNKHNFPTYLDRSRQYSANTSAKRAYKGRKSRYQFSDEDNILLLELKEDHQFPWATICSYWPDRPPWIVQHHYHKHLKNQSPGSAESIRIPPDQGEEQLAEPAFGRERSISRDSESAQDLIPQMTRDFSVPSSPLQTRQRPFRKPQSQRTAALPPDATVDRNSPDLEDWNLGAPAAPDVAHMLSDQLDASSESDSPEVPVPQDSIESHSSPEVSQHTEPVTVQRTPSARKQIMGSTGRKSISGRHSGLSSGKSKARSSLEKHNPQLMAATPRAAKTPIVKQESDDELDWSSASNLVSISNIMASPKTSSHRQHSSGRSGSRPKYRRVSGVRAPAKSQHTPSRSSGLKRAIDMYEDDDDSLDELTLV</sequence>
<dbReference type="PANTHER" id="PTHR15992:SF5">
    <property type="entry name" value="HOLLIDAY JUNCTION RECOGNITION PROTEIN"/>
    <property type="match status" value="1"/>
</dbReference>
<protein>
    <recommendedName>
        <fullName evidence="4">Myb-like domain-containing protein</fullName>
    </recommendedName>
</protein>
<feature type="compositionally biased region" description="Polar residues" evidence="1">
    <location>
        <begin position="499"/>
        <end position="531"/>
    </location>
</feature>
<feature type="compositionally biased region" description="Polar residues" evidence="1">
    <location>
        <begin position="422"/>
        <end position="442"/>
    </location>
</feature>
<feature type="compositionally biased region" description="Polar residues" evidence="1">
    <location>
        <begin position="582"/>
        <end position="599"/>
    </location>
</feature>
<dbReference type="InterPro" id="IPR018465">
    <property type="entry name" value="Scm3/HJURP"/>
</dbReference>
<dbReference type="GO" id="GO:0005634">
    <property type="term" value="C:nucleus"/>
    <property type="evidence" value="ECO:0007669"/>
    <property type="project" value="InterPro"/>
</dbReference>
<dbReference type="AlphaFoldDB" id="A0A6A6R3P4"/>
<feature type="compositionally biased region" description="Polar residues" evidence="1">
    <location>
        <begin position="139"/>
        <end position="159"/>
    </location>
</feature>
<organism evidence="2 3">
    <name type="scientific">Lophium mytilinum</name>
    <dbReference type="NCBI Taxonomy" id="390894"/>
    <lineage>
        <taxon>Eukaryota</taxon>
        <taxon>Fungi</taxon>
        <taxon>Dikarya</taxon>
        <taxon>Ascomycota</taxon>
        <taxon>Pezizomycotina</taxon>
        <taxon>Dothideomycetes</taxon>
        <taxon>Pleosporomycetidae</taxon>
        <taxon>Mytilinidiales</taxon>
        <taxon>Mytilinidiaceae</taxon>
        <taxon>Lophium</taxon>
    </lineage>
</organism>
<feature type="compositionally biased region" description="Basic and acidic residues" evidence="1">
    <location>
        <begin position="396"/>
        <end position="407"/>
    </location>
</feature>
<evidence type="ECO:0008006" key="4">
    <source>
        <dbReference type="Google" id="ProtNLM"/>
    </source>
</evidence>
<feature type="region of interest" description="Disordered" evidence="1">
    <location>
        <begin position="1"/>
        <end position="24"/>
    </location>
</feature>
<dbReference type="Proteomes" id="UP000799750">
    <property type="component" value="Unassembled WGS sequence"/>
</dbReference>
<name>A0A6A6R3P4_9PEZI</name>
<feature type="compositionally biased region" description="Low complexity" evidence="1">
    <location>
        <begin position="482"/>
        <end position="493"/>
    </location>
</feature>
<gene>
    <name evidence="2" type="ORF">BU16DRAFT_558458</name>
</gene>
<feature type="region of interest" description="Disordered" evidence="1">
    <location>
        <begin position="260"/>
        <end position="322"/>
    </location>
</feature>
<dbReference type="InterPro" id="IPR009072">
    <property type="entry name" value="Histone-fold"/>
</dbReference>
<evidence type="ECO:0000256" key="1">
    <source>
        <dbReference type="SAM" id="MobiDB-lite"/>
    </source>
</evidence>
<dbReference type="SUPFAM" id="SSF46689">
    <property type="entry name" value="Homeodomain-like"/>
    <property type="match status" value="1"/>
</dbReference>
<dbReference type="GO" id="GO:0046982">
    <property type="term" value="F:protein heterodimerization activity"/>
    <property type="evidence" value="ECO:0007669"/>
    <property type="project" value="InterPro"/>
</dbReference>
<feature type="compositionally biased region" description="Acidic residues" evidence="1">
    <location>
        <begin position="644"/>
        <end position="658"/>
    </location>
</feature>
<dbReference type="InterPro" id="IPR001005">
    <property type="entry name" value="SANT/Myb"/>
</dbReference>
<evidence type="ECO:0000313" key="3">
    <source>
        <dbReference type="Proteomes" id="UP000799750"/>
    </source>
</evidence>
<feature type="compositionally biased region" description="Basic residues" evidence="1">
    <location>
        <begin position="600"/>
        <end position="620"/>
    </location>
</feature>
<dbReference type="OrthoDB" id="2420608at2759"/>
<feature type="compositionally biased region" description="Acidic residues" evidence="1">
    <location>
        <begin position="280"/>
        <end position="292"/>
    </location>
</feature>
<dbReference type="Gene3D" id="1.10.20.10">
    <property type="entry name" value="Histone, subunit A"/>
    <property type="match status" value="1"/>
</dbReference>
<feature type="region of interest" description="Disordered" evidence="1">
    <location>
        <begin position="210"/>
        <end position="240"/>
    </location>
</feature>
<feature type="region of interest" description="Disordered" evidence="1">
    <location>
        <begin position="479"/>
        <end position="658"/>
    </location>
</feature>
<dbReference type="GO" id="GO:0042393">
    <property type="term" value="F:histone binding"/>
    <property type="evidence" value="ECO:0007669"/>
    <property type="project" value="InterPro"/>
</dbReference>
<keyword evidence="3" id="KW-1185">Reference proteome</keyword>
<reference evidence="2" key="1">
    <citation type="journal article" date="2020" name="Stud. Mycol.">
        <title>101 Dothideomycetes genomes: a test case for predicting lifestyles and emergence of pathogens.</title>
        <authorList>
            <person name="Haridas S."/>
            <person name="Albert R."/>
            <person name="Binder M."/>
            <person name="Bloem J."/>
            <person name="Labutti K."/>
            <person name="Salamov A."/>
            <person name="Andreopoulos B."/>
            <person name="Baker S."/>
            <person name="Barry K."/>
            <person name="Bills G."/>
            <person name="Bluhm B."/>
            <person name="Cannon C."/>
            <person name="Castanera R."/>
            <person name="Culley D."/>
            <person name="Daum C."/>
            <person name="Ezra D."/>
            <person name="Gonzalez J."/>
            <person name="Henrissat B."/>
            <person name="Kuo A."/>
            <person name="Liang C."/>
            <person name="Lipzen A."/>
            <person name="Lutzoni F."/>
            <person name="Magnuson J."/>
            <person name="Mondo S."/>
            <person name="Nolan M."/>
            <person name="Ohm R."/>
            <person name="Pangilinan J."/>
            <person name="Park H.-J."/>
            <person name="Ramirez L."/>
            <person name="Alfaro M."/>
            <person name="Sun H."/>
            <person name="Tritt A."/>
            <person name="Yoshinaga Y."/>
            <person name="Zwiers L.-H."/>
            <person name="Turgeon B."/>
            <person name="Goodwin S."/>
            <person name="Spatafora J."/>
            <person name="Crous P."/>
            <person name="Grigoriev I."/>
        </authorList>
    </citation>
    <scope>NUCLEOTIDE SEQUENCE</scope>
    <source>
        <strain evidence="2">CBS 269.34</strain>
    </source>
</reference>